<name>A0ACB8SIQ7_9AGAM</name>
<dbReference type="EMBL" id="MU277271">
    <property type="protein sequence ID" value="KAI0056112.1"/>
    <property type="molecule type" value="Genomic_DNA"/>
</dbReference>
<protein>
    <submittedName>
        <fullName evidence="1">Uncharacterized protein</fullName>
    </submittedName>
</protein>
<proteinExistence type="predicted"/>
<reference evidence="1" key="2">
    <citation type="journal article" date="2022" name="New Phytol.">
        <title>Evolutionary transition to the ectomycorrhizal habit in the genomes of a hyperdiverse lineage of mushroom-forming fungi.</title>
        <authorList>
            <person name="Looney B."/>
            <person name="Miyauchi S."/>
            <person name="Morin E."/>
            <person name="Drula E."/>
            <person name="Courty P.E."/>
            <person name="Kohler A."/>
            <person name="Kuo A."/>
            <person name="LaButti K."/>
            <person name="Pangilinan J."/>
            <person name="Lipzen A."/>
            <person name="Riley R."/>
            <person name="Andreopoulos W."/>
            <person name="He G."/>
            <person name="Johnson J."/>
            <person name="Nolan M."/>
            <person name="Tritt A."/>
            <person name="Barry K.W."/>
            <person name="Grigoriev I.V."/>
            <person name="Nagy L.G."/>
            <person name="Hibbett D."/>
            <person name="Henrissat B."/>
            <person name="Matheny P.B."/>
            <person name="Labbe J."/>
            <person name="Martin F.M."/>
        </authorList>
    </citation>
    <scope>NUCLEOTIDE SEQUENCE</scope>
    <source>
        <strain evidence="1">HHB10654</strain>
    </source>
</reference>
<gene>
    <name evidence="1" type="ORF">BV25DRAFT_1652201</name>
</gene>
<accession>A0ACB8SIQ7</accession>
<keyword evidence="2" id="KW-1185">Reference proteome</keyword>
<comment type="caution">
    <text evidence="1">The sequence shown here is derived from an EMBL/GenBank/DDBJ whole genome shotgun (WGS) entry which is preliminary data.</text>
</comment>
<dbReference type="Proteomes" id="UP000814140">
    <property type="component" value="Unassembled WGS sequence"/>
</dbReference>
<organism evidence="1 2">
    <name type="scientific">Artomyces pyxidatus</name>
    <dbReference type="NCBI Taxonomy" id="48021"/>
    <lineage>
        <taxon>Eukaryota</taxon>
        <taxon>Fungi</taxon>
        <taxon>Dikarya</taxon>
        <taxon>Basidiomycota</taxon>
        <taxon>Agaricomycotina</taxon>
        <taxon>Agaricomycetes</taxon>
        <taxon>Russulales</taxon>
        <taxon>Auriscalpiaceae</taxon>
        <taxon>Artomyces</taxon>
    </lineage>
</organism>
<reference evidence="1" key="1">
    <citation type="submission" date="2021-03" db="EMBL/GenBank/DDBJ databases">
        <authorList>
            <consortium name="DOE Joint Genome Institute"/>
            <person name="Ahrendt S."/>
            <person name="Looney B.P."/>
            <person name="Miyauchi S."/>
            <person name="Morin E."/>
            <person name="Drula E."/>
            <person name="Courty P.E."/>
            <person name="Chicoki N."/>
            <person name="Fauchery L."/>
            <person name="Kohler A."/>
            <person name="Kuo A."/>
            <person name="Labutti K."/>
            <person name="Pangilinan J."/>
            <person name="Lipzen A."/>
            <person name="Riley R."/>
            <person name="Andreopoulos W."/>
            <person name="He G."/>
            <person name="Johnson J."/>
            <person name="Barry K.W."/>
            <person name="Grigoriev I.V."/>
            <person name="Nagy L."/>
            <person name="Hibbett D."/>
            <person name="Henrissat B."/>
            <person name="Matheny P.B."/>
            <person name="Labbe J."/>
            <person name="Martin F."/>
        </authorList>
    </citation>
    <scope>NUCLEOTIDE SEQUENCE</scope>
    <source>
        <strain evidence="1">HHB10654</strain>
    </source>
</reference>
<evidence type="ECO:0000313" key="1">
    <source>
        <dbReference type="EMBL" id="KAI0056112.1"/>
    </source>
</evidence>
<evidence type="ECO:0000313" key="2">
    <source>
        <dbReference type="Proteomes" id="UP000814140"/>
    </source>
</evidence>
<sequence length="323" mass="34157">MDDDCRPCAGEREGGGGGDDDDEDDVWTASAVGGEGPEKAGNRKRKAMDGGDSSRVALPFPATTAYLYPELSQAPTTAKHSHTRKCRLPPFAARIIPFRGPSHVHSRRPGLAPPSLPPPNASAPFSSAHAVCSLIQRDTFITQALRYITISTGHGGAALFSKRGIKALDPRCPSSEQPAASPRAALAPQRICVLVVAVTAVLSLVSSLSTSHHAPRCVDALVICRSARFPQRVHKPRVPAQSQMRSRQGGRGTMGGRGAPLGSTAASRLRCLSPQSASRHSPPLASYRHTGSSCRLSLANCCSATRNLRGLRSGKKPWLDARA</sequence>